<dbReference type="PANTHER" id="PTHR22941">
    <property type="entry name" value="SERPENTINE RECEPTOR"/>
    <property type="match status" value="1"/>
</dbReference>
<feature type="transmembrane region" description="Helical" evidence="1">
    <location>
        <begin position="90"/>
        <end position="111"/>
    </location>
</feature>
<organism evidence="2 3">
    <name type="scientific">Caenorhabditis briggsae</name>
    <dbReference type="NCBI Taxonomy" id="6238"/>
    <lineage>
        <taxon>Eukaryota</taxon>
        <taxon>Metazoa</taxon>
        <taxon>Ecdysozoa</taxon>
        <taxon>Nematoda</taxon>
        <taxon>Chromadorea</taxon>
        <taxon>Rhabditida</taxon>
        <taxon>Rhabditina</taxon>
        <taxon>Rhabditomorpha</taxon>
        <taxon>Rhabditoidea</taxon>
        <taxon>Rhabditidae</taxon>
        <taxon>Peloderinae</taxon>
        <taxon>Caenorhabditis</taxon>
    </lineage>
</organism>
<dbReference type="EMBL" id="CP092624">
    <property type="protein sequence ID" value="UMM32655.1"/>
    <property type="molecule type" value="Genomic_DNA"/>
</dbReference>
<dbReference type="PANTHER" id="PTHR22941:SF13">
    <property type="entry name" value="SERPENTINE RECEPTOR, CLASS H"/>
    <property type="match status" value="1"/>
</dbReference>
<gene>
    <name evidence="2" type="ORF">L5515_006372</name>
</gene>
<dbReference type="InterPro" id="IPR019422">
    <property type="entry name" value="7TM_GPCR_serpentine_rcpt_Srh"/>
</dbReference>
<feature type="transmembrane region" description="Helical" evidence="1">
    <location>
        <begin position="12"/>
        <end position="32"/>
    </location>
</feature>
<evidence type="ECO:0008006" key="4">
    <source>
        <dbReference type="Google" id="ProtNLM"/>
    </source>
</evidence>
<feature type="transmembrane region" description="Helical" evidence="1">
    <location>
        <begin position="44"/>
        <end position="70"/>
    </location>
</feature>
<evidence type="ECO:0000313" key="3">
    <source>
        <dbReference type="Proteomes" id="UP000829354"/>
    </source>
</evidence>
<keyword evidence="1" id="KW-0812">Transmembrane</keyword>
<name>A0AAE9F0G9_CAEBR</name>
<keyword evidence="3" id="KW-1185">Reference proteome</keyword>
<dbReference type="SUPFAM" id="SSF81321">
    <property type="entry name" value="Family A G protein-coupled receptor-like"/>
    <property type="match status" value="1"/>
</dbReference>
<sequence>MVLDTPEALTNTLHIITVFATPLHIFGIYCIVWETPKNMGTAKWYMFNLHASCILLDWGFTVLSVPLLIFPAMGGYPLGILTNWFGVSTLFQVHLIMALVFVVCTSIALIFENRYYQLYAKGTRWKHFRIVFIFLNYFFTFAYNIPAVLNVPDQKMALEFTYKQIPNLPEDIKSGPIFILAIDYWVQIPFNFMAALTAGGSFTFITLLSINMNSTTGRNNLSENTKRLQRKFLKAIYSQVTVFAMNVLCPMPYVVISILTNYYNQMGNNLVFIIGAFHGINSTLIMLWAHKPYREVCYNLAKRAREKLKMANAVVRNNHQPTVSTTVLV</sequence>
<reference evidence="2 3" key="1">
    <citation type="submission" date="2022-04" db="EMBL/GenBank/DDBJ databases">
        <title>Chromosome-level reference genomes for two strains of Caenorhabditis briggsae: an improved platform for comparative genomics.</title>
        <authorList>
            <person name="Stevens L."/>
            <person name="Andersen E."/>
        </authorList>
    </citation>
    <scope>NUCLEOTIDE SEQUENCE [LARGE SCALE GENOMIC DNA]</scope>
    <source>
        <strain evidence="2">VX34</strain>
        <tissue evidence="2">Whole-organism</tissue>
    </source>
</reference>
<protein>
    <recommendedName>
        <fullName evidence="4">Serpentine Receptor, class H</fullName>
    </recommendedName>
</protein>
<accession>A0AAE9F0G9</accession>
<dbReference type="Proteomes" id="UP000829354">
    <property type="component" value="Chromosome V"/>
</dbReference>
<dbReference type="AlphaFoldDB" id="A0AAE9F0G9"/>
<dbReference type="Pfam" id="PF10318">
    <property type="entry name" value="7TM_GPCR_Srh"/>
    <property type="match status" value="1"/>
</dbReference>
<keyword evidence="1" id="KW-1133">Transmembrane helix</keyword>
<feature type="transmembrane region" description="Helical" evidence="1">
    <location>
        <begin position="192"/>
        <end position="214"/>
    </location>
</feature>
<feature type="transmembrane region" description="Helical" evidence="1">
    <location>
        <begin position="235"/>
        <end position="258"/>
    </location>
</feature>
<evidence type="ECO:0000313" key="2">
    <source>
        <dbReference type="EMBL" id="UMM32655.1"/>
    </source>
</evidence>
<evidence type="ECO:0000256" key="1">
    <source>
        <dbReference type="SAM" id="Phobius"/>
    </source>
</evidence>
<proteinExistence type="predicted"/>
<keyword evidence="1" id="KW-0472">Membrane</keyword>
<dbReference type="InterPro" id="IPR053220">
    <property type="entry name" value="Nematode_rcpt-like_serp_H"/>
</dbReference>
<feature type="transmembrane region" description="Helical" evidence="1">
    <location>
        <begin position="131"/>
        <end position="149"/>
    </location>
</feature>
<feature type="transmembrane region" description="Helical" evidence="1">
    <location>
        <begin position="270"/>
        <end position="289"/>
    </location>
</feature>